<sequence>MKNLAKFMLMMGVIAAILAGCGTAQDDPGNVAEPGQNEEETASEGQGGQEQREEEEEESSEDGTDGEGNSEIRILEQNMTYSVEGEMKEDTAFLKHSDNQNYSMYVLPAYELTAEEPNKDVLYLTENDQVFMRIELLPDDADWDMLEENTKAQLGAVSENVQTSKAPSDDFYKDASVMSAEGNGEKVSAYLVKNDNLSLKLTLFNKEDADHEDAFLQMAKTIMKEKTQE</sequence>
<organism evidence="3 4">
    <name type="scientific">Cytobacillus firmus</name>
    <name type="common">Bacillus firmus</name>
    <dbReference type="NCBI Taxonomy" id="1399"/>
    <lineage>
        <taxon>Bacteria</taxon>
        <taxon>Bacillati</taxon>
        <taxon>Bacillota</taxon>
        <taxon>Bacilli</taxon>
        <taxon>Bacillales</taxon>
        <taxon>Bacillaceae</taxon>
        <taxon>Cytobacillus</taxon>
    </lineage>
</organism>
<proteinExistence type="predicted"/>
<feature type="signal peptide" evidence="2">
    <location>
        <begin position="1"/>
        <end position="26"/>
    </location>
</feature>
<dbReference type="Proteomes" id="UP000465778">
    <property type="component" value="Unassembled WGS sequence"/>
</dbReference>
<reference evidence="3 4" key="1">
    <citation type="journal article" date="2020" name="G3 (Bethesda)">
        <title>Whole Genome Sequencing and Comparative Genomics of Two Nematicidal Bacillus Strains Reveals a Wide Range of Possible Virulence Factors.</title>
        <authorList>
            <person name="Susic N."/>
            <person name="Janezic S."/>
            <person name="Rupnik M."/>
            <person name="Geric Stare B."/>
        </authorList>
    </citation>
    <scope>NUCLEOTIDE SEQUENCE [LARGE SCALE GENOMIC DNA]</scope>
    <source>
        <strain evidence="3 4">I-1582</strain>
    </source>
</reference>
<feature type="chain" id="PRO_5031554278" description="Lipoprotein" evidence="2">
    <location>
        <begin position="27"/>
        <end position="229"/>
    </location>
</feature>
<evidence type="ECO:0000256" key="1">
    <source>
        <dbReference type="SAM" id="MobiDB-lite"/>
    </source>
</evidence>
<keyword evidence="2" id="KW-0732">Signal</keyword>
<feature type="compositionally biased region" description="Acidic residues" evidence="1">
    <location>
        <begin position="52"/>
        <end position="65"/>
    </location>
</feature>
<comment type="caution">
    <text evidence="3">The sequence shown here is derived from an EMBL/GenBank/DDBJ whole genome shotgun (WGS) entry which is preliminary data.</text>
</comment>
<dbReference type="OrthoDB" id="2735367at2"/>
<dbReference type="EMBL" id="VDEM01000016">
    <property type="protein sequence ID" value="KAF0824380.1"/>
    <property type="molecule type" value="Genomic_DNA"/>
</dbReference>
<evidence type="ECO:0000256" key="2">
    <source>
        <dbReference type="SAM" id="SignalP"/>
    </source>
</evidence>
<name>A0A800NBA7_CYTFI</name>
<dbReference type="RefSeq" id="WP_159344907.1">
    <property type="nucleotide sequence ID" value="NZ_JBALOT010000043.1"/>
</dbReference>
<dbReference type="PROSITE" id="PS51257">
    <property type="entry name" value="PROKAR_LIPOPROTEIN"/>
    <property type="match status" value="1"/>
</dbReference>
<feature type="region of interest" description="Disordered" evidence="1">
    <location>
        <begin position="22"/>
        <end position="72"/>
    </location>
</feature>
<evidence type="ECO:0000313" key="4">
    <source>
        <dbReference type="Proteomes" id="UP000465778"/>
    </source>
</evidence>
<protein>
    <recommendedName>
        <fullName evidence="5">Lipoprotein</fullName>
    </recommendedName>
</protein>
<evidence type="ECO:0000313" key="3">
    <source>
        <dbReference type="EMBL" id="KAF0824380.1"/>
    </source>
</evidence>
<dbReference type="AlphaFoldDB" id="A0A800NBA7"/>
<gene>
    <name evidence="3" type="ORF">KIS1582_1896</name>
</gene>
<evidence type="ECO:0008006" key="5">
    <source>
        <dbReference type="Google" id="ProtNLM"/>
    </source>
</evidence>
<accession>A0A800NBA7</accession>